<dbReference type="EMBL" id="CAKXAJ010025281">
    <property type="protein sequence ID" value="CAH2237615.1"/>
    <property type="molecule type" value="Genomic_DNA"/>
</dbReference>
<keyword evidence="2" id="KW-1185">Reference proteome</keyword>
<reference evidence="1" key="1">
    <citation type="submission" date="2022-03" db="EMBL/GenBank/DDBJ databases">
        <authorList>
            <person name="Lindestad O."/>
        </authorList>
    </citation>
    <scope>NUCLEOTIDE SEQUENCE</scope>
</reference>
<evidence type="ECO:0000313" key="2">
    <source>
        <dbReference type="Proteomes" id="UP000838756"/>
    </source>
</evidence>
<organism evidence="1 2">
    <name type="scientific">Pararge aegeria aegeria</name>
    <dbReference type="NCBI Taxonomy" id="348720"/>
    <lineage>
        <taxon>Eukaryota</taxon>
        <taxon>Metazoa</taxon>
        <taxon>Ecdysozoa</taxon>
        <taxon>Arthropoda</taxon>
        <taxon>Hexapoda</taxon>
        <taxon>Insecta</taxon>
        <taxon>Pterygota</taxon>
        <taxon>Neoptera</taxon>
        <taxon>Endopterygota</taxon>
        <taxon>Lepidoptera</taxon>
        <taxon>Glossata</taxon>
        <taxon>Ditrysia</taxon>
        <taxon>Papilionoidea</taxon>
        <taxon>Nymphalidae</taxon>
        <taxon>Satyrinae</taxon>
        <taxon>Satyrini</taxon>
        <taxon>Parargina</taxon>
        <taxon>Pararge</taxon>
    </lineage>
</organism>
<comment type="caution">
    <text evidence="1">The sequence shown here is derived from an EMBL/GenBank/DDBJ whole genome shotgun (WGS) entry which is preliminary data.</text>
</comment>
<accession>A0A8S4RJV7</accession>
<gene>
    <name evidence="1" type="primary">jg7374</name>
    <name evidence="1" type="ORF">PAEG_LOCUS14878</name>
</gene>
<sequence>MPVWQCEYVIGMGSILYCTWVAPLRRGALGTKIYLHKQYSFKLLIVSSQGREAHPHKCCHVPIKLGACNYTGNLALQARTQNWDDAVEINVVVELRRYPLFTSTIS</sequence>
<dbReference type="AlphaFoldDB" id="A0A8S4RJV7"/>
<dbReference type="Proteomes" id="UP000838756">
    <property type="component" value="Unassembled WGS sequence"/>
</dbReference>
<proteinExistence type="predicted"/>
<protein>
    <submittedName>
        <fullName evidence="1">Jg7374 protein</fullName>
    </submittedName>
</protein>
<name>A0A8S4RJV7_9NEOP</name>
<evidence type="ECO:0000313" key="1">
    <source>
        <dbReference type="EMBL" id="CAH2237615.1"/>
    </source>
</evidence>